<organism evidence="1">
    <name type="scientific">Rhodopseudomonas palustris (strain BisA53)</name>
    <dbReference type="NCBI Taxonomy" id="316055"/>
    <lineage>
        <taxon>Bacteria</taxon>
        <taxon>Pseudomonadati</taxon>
        <taxon>Pseudomonadota</taxon>
        <taxon>Alphaproteobacteria</taxon>
        <taxon>Hyphomicrobiales</taxon>
        <taxon>Nitrobacteraceae</taxon>
        <taxon>Rhodopseudomonas</taxon>
    </lineage>
</organism>
<dbReference type="KEGG" id="rpe:RPE_4004"/>
<evidence type="ECO:0000313" key="1">
    <source>
        <dbReference type="EMBL" id="ABJ07930.1"/>
    </source>
</evidence>
<gene>
    <name evidence="1" type="ordered locus">RPE_4004</name>
</gene>
<proteinExistence type="predicted"/>
<protein>
    <submittedName>
        <fullName evidence="1">Uncharacterized protein</fullName>
    </submittedName>
</protein>
<dbReference type="AlphaFoldDB" id="Q07JF4"/>
<dbReference type="EMBL" id="CP000463">
    <property type="protein sequence ID" value="ABJ07930.1"/>
    <property type="molecule type" value="Genomic_DNA"/>
</dbReference>
<dbReference type="HOGENOM" id="CLU_849609_0_0_5"/>
<name>Q07JF4_RHOP5</name>
<sequence length="327" mass="36090">MNPPPLPDIATDGREEIVPPTLATVWQYARASIDDISETRDRRGFRLLQWAPLRPGLGNKPTELSVEHEARLRPAADGSIAALQTFLAEKEGQRIFDAGTDDGLIVRRKKRAPGSQSVDQYWDAGGALSGGWTCRMLTFRRRIRTSKFMTWSADAEHNGVFNLELPPVAFAGTGVIARAEFNWIDSLQSGVLDVARISQTGEGDPRHPLLLAMRALGLPPPGRLQPALEHTTFREKYSLCTSSRSYDEPQELFQLNIDHMTVQSLRTGHVAQHRDIDISAARFVNTQVLSQLIRITSALSEKFGLTPASATKAWWGAAMLNELSGPG</sequence>
<dbReference type="STRING" id="316055.RPE_4004"/>
<dbReference type="OrthoDB" id="10005943at2"/>
<reference evidence="1" key="1">
    <citation type="submission" date="2006-09" db="EMBL/GenBank/DDBJ databases">
        <title>Complete sequence of Rhodopseudomonas palustris BisA53.</title>
        <authorList>
            <consortium name="US DOE Joint Genome Institute"/>
            <person name="Copeland A."/>
            <person name="Lucas S."/>
            <person name="Lapidus A."/>
            <person name="Barry K."/>
            <person name="Detter J.C."/>
            <person name="Glavina del Rio T."/>
            <person name="Hammon N."/>
            <person name="Israni S."/>
            <person name="Dalin E."/>
            <person name="Tice H."/>
            <person name="Pitluck S."/>
            <person name="Chain P."/>
            <person name="Malfatti S."/>
            <person name="Shin M."/>
            <person name="Vergez L."/>
            <person name="Schmutz J."/>
            <person name="Larimer F."/>
            <person name="Land M."/>
            <person name="Hauser L."/>
            <person name="Pelletier D.A."/>
            <person name="Kyrpides N."/>
            <person name="Kim E."/>
            <person name="Harwood C.S."/>
            <person name="Oda Y."/>
            <person name="Richardson P."/>
        </authorList>
    </citation>
    <scope>NUCLEOTIDE SEQUENCE [LARGE SCALE GENOMIC DNA]</scope>
    <source>
        <strain evidence="1">BisA53</strain>
    </source>
</reference>
<accession>Q07JF4</accession>